<dbReference type="Proteomes" id="UP000187404">
    <property type="component" value="Unassembled WGS sequence"/>
</dbReference>
<dbReference type="PRINTS" id="PR00081">
    <property type="entry name" value="GDHRDH"/>
</dbReference>
<dbReference type="InterPro" id="IPR036291">
    <property type="entry name" value="NAD(P)-bd_dom_sf"/>
</dbReference>
<dbReference type="EMBL" id="MJIE01000001">
    <property type="protein sequence ID" value="OLR56666.1"/>
    <property type="molecule type" value="Genomic_DNA"/>
</dbReference>
<keyword evidence="4" id="KW-1185">Reference proteome</keyword>
<dbReference type="GO" id="GO:0008206">
    <property type="term" value="P:bile acid metabolic process"/>
    <property type="evidence" value="ECO:0007669"/>
    <property type="project" value="UniProtKB-ARBA"/>
</dbReference>
<evidence type="ECO:0000256" key="1">
    <source>
        <dbReference type="ARBA" id="ARBA00006484"/>
    </source>
</evidence>
<dbReference type="OrthoDB" id="9803333at2"/>
<dbReference type="RefSeq" id="WP_075714459.1">
    <property type="nucleotide sequence ID" value="NZ_MJIE01000001.1"/>
</dbReference>
<reference evidence="3 4" key="1">
    <citation type="journal article" date="2016" name="Appl. Environ. Microbiol.">
        <title>Function and Phylogeny of Bacterial Butyryl Coenzyme A:Acetate Transferases and Their Diversity in the Proximal Colon of Swine.</title>
        <authorList>
            <person name="Trachsel J."/>
            <person name="Bayles D.O."/>
            <person name="Looft T."/>
            <person name="Levine U.Y."/>
            <person name="Allen H.K."/>
        </authorList>
    </citation>
    <scope>NUCLEOTIDE SEQUENCE [LARGE SCALE GENOMIC DNA]</scope>
    <source>
        <strain evidence="3 4">68-3-10</strain>
    </source>
</reference>
<dbReference type="PROSITE" id="PS00061">
    <property type="entry name" value="ADH_SHORT"/>
    <property type="match status" value="1"/>
</dbReference>
<name>A0A1Q9JKG8_9FIRM</name>
<keyword evidence="2" id="KW-0560">Oxidoreductase</keyword>
<comment type="caution">
    <text evidence="3">The sequence shown here is derived from an EMBL/GenBank/DDBJ whole genome shotgun (WGS) entry which is preliminary data.</text>
</comment>
<dbReference type="PANTHER" id="PTHR24321">
    <property type="entry name" value="DEHYDROGENASES, SHORT CHAIN"/>
    <property type="match status" value="1"/>
</dbReference>
<dbReference type="GO" id="GO:0016491">
    <property type="term" value="F:oxidoreductase activity"/>
    <property type="evidence" value="ECO:0007669"/>
    <property type="project" value="UniProtKB-KW"/>
</dbReference>
<protein>
    <submittedName>
        <fullName evidence="3">SDR family oxidoreductase</fullName>
    </submittedName>
</protein>
<gene>
    <name evidence="3" type="ORF">BHK98_11675</name>
</gene>
<dbReference type="Pfam" id="PF13561">
    <property type="entry name" value="adh_short_C2"/>
    <property type="match status" value="1"/>
</dbReference>
<dbReference type="CDD" id="cd05233">
    <property type="entry name" value="SDR_c"/>
    <property type="match status" value="1"/>
</dbReference>
<organism evidence="3 4">
    <name type="scientific">Hornefia porci</name>
    <dbReference type="NCBI Taxonomy" id="2652292"/>
    <lineage>
        <taxon>Bacteria</taxon>
        <taxon>Bacillati</taxon>
        <taxon>Bacillota</taxon>
        <taxon>Clostridia</taxon>
        <taxon>Peptostreptococcales</taxon>
        <taxon>Anaerovoracaceae</taxon>
        <taxon>Hornefia</taxon>
    </lineage>
</organism>
<dbReference type="InterPro" id="IPR020904">
    <property type="entry name" value="Sc_DH/Rdtase_CS"/>
</dbReference>
<evidence type="ECO:0000313" key="4">
    <source>
        <dbReference type="Proteomes" id="UP000187404"/>
    </source>
</evidence>
<dbReference type="STRING" id="1261640.BHK98_11675"/>
<sequence length="251" mass="27189">MTNERKVCVVTGASGGIGSAIVKKFYDSGYDVAMLDINAGALEKVVGREGFDPARVSSHMLDVSDEQQVKDTVAEILNARGRIDALVNTAAIIGKYNPTIDYSFENFKRIYEINVFGTFLMMEHILPIMKNQGKGSIVNFGSVSGMTGYTYEIGYGSSKWAIIGMTKNVANEYGQFGIRANSVSPGWVNTDMFRASVEDYKNFSDSQVTLGPLGRPAEPDEIANVVYFLSSDEASYVNGSNVLADGGMMLG</sequence>
<dbReference type="InterPro" id="IPR002347">
    <property type="entry name" value="SDR_fam"/>
</dbReference>
<dbReference type="FunFam" id="3.40.50.720:FF:000084">
    <property type="entry name" value="Short-chain dehydrogenase reductase"/>
    <property type="match status" value="1"/>
</dbReference>
<dbReference type="SUPFAM" id="SSF51735">
    <property type="entry name" value="NAD(P)-binding Rossmann-fold domains"/>
    <property type="match status" value="1"/>
</dbReference>
<dbReference type="PRINTS" id="PR00080">
    <property type="entry name" value="SDRFAMILY"/>
</dbReference>
<evidence type="ECO:0000256" key="2">
    <source>
        <dbReference type="ARBA" id="ARBA00023002"/>
    </source>
</evidence>
<comment type="similarity">
    <text evidence="1">Belongs to the short-chain dehydrogenases/reductases (SDR) family.</text>
</comment>
<dbReference type="AlphaFoldDB" id="A0A1Q9JKG8"/>
<accession>A0A1Q9JKG8</accession>
<dbReference type="Gene3D" id="3.40.50.720">
    <property type="entry name" value="NAD(P)-binding Rossmann-like Domain"/>
    <property type="match status" value="1"/>
</dbReference>
<proteinExistence type="inferred from homology"/>
<dbReference type="PANTHER" id="PTHR24321:SF8">
    <property type="entry name" value="ESTRADIOL 17-BETA-DEHYDROGENASE 8-RELATED"/>
    <property type="match status" value="1"/>
</dbReference>
<evidence type="ECO:0000313" key="3">
    <source>
        <dbReference type="EMBL" id="OLR56666.1"/>
    </source>
</evidence>